<sequence length="58" mass="6418">MPITRPFQGRAMVGYTAEREVDWRDWKRGTRRRASQGRLTGTGASAEGAVPARSIVSI</sequence>
<accession>A0A6A6QGQ4</accession>
<protein>
    <submittedName>
        <fullName evidence="1">Uncharacterized protein</fullName>
    </submittedName>
</protein>
<organism evidence="1 2">
    <name type="scientific">Lophium mytilinum</name>
    <dbReference type="NCBI Taxonomy" id="390894"/>
    <lineage>
        <taxon>Eukaryota</taxon>
        <taxon>Fungi</taxon>
        <taxon>Dikarya</taxon>
        <taxon>Ascomycota</taxon>
        <taxon>Pezizomycotina</taxon>
        <taxon>Dothideomycetes</taxon>
        <taxon>Pleosporomycetidae</taxon>
        <taxon>Mytilinidiales</taxon>
        <taxon>Mytilinidiaceae</taxon>
        <taxon>Lophium</taxon>
    </lineage>
</organism>
<name>A0A6A6QGQ4_9PEZI</name>
<dbReference type="EMBL" id="MU004197">
    <property type="protein sequence ID" value="KAF2490657.1"/>
    <property type="molecule type" value="Genomic_DNA"/>
</dbReference>
<evidence type="ECO:0000313" key="2">
    <source>
        <dbReference type="Proteomes" id="UP000799750"/>
    </source>
</evidence>
<evidence type="ECO:0000313" key="1">
    <source>
        <dbReference type="EMBL" id="KAF2490657.1"/>
    </source>
</evidence>
<keyword evidence="2" id="KW-1185">Reference proteome</keyword>
<dbReference type="AlphaFoldDB" id="A0A6A6QGQ4"/>
<gene>
    <name evidence="1" type="ORF">BU16DRAFT_159920</name>
</gene>
<proteinExistence type="predicted"/>
<dbReference type="Proteomes" id="UP000799750">
    <property type="component" value="Unassembled WGS sequence"/>
</dbReference>
<reference evidence="1" key="1">
    <citation type="journal article" date="2020" name="Stud. Mycol.">
        <title>101 Dothideomycetes genomes: a test case for predicting lifestyles and emergence of pathogens.</title>
        <authorList>
            <person name="Haridas S."/>
            <person name="Albert R."/>
            <person name="Binder M."/>
            <person name="Bloem J."/>
            <person name="Labutti K."/>
            <person name="Salamov A."/>
            <person name="Andreopoulos B."/>
            <person name="Baker S."/>
            <person name="Barry K."/>
            <person name="Bills G."/>
            <person name="Bluhm B."/>
            <person name="Cannon C."/>
            <person name="Castanera R."/>
            <person name="Culley D."/>
            <person name="Daum C."/>
            <person name="Ezra D."/>
            <person name="Gonzalez J."/>
            <person name="Henrissat B."/>
            <person name="Kuo A."/>
            <person name="Liang C."/>
            <person name="Lipzen A."/>
            <person name="Lutzoni F."/>
            <person name="Magnuson J."/>
            <person name="Mondo S."/>
            <person name="Nolan M."/>
            <person name="Ohm R."/>
            <person name="Pangilinan J."/>
            <person name="Park H.-J."/>
            <person name="Ramirez L."/>
            <person name="Alfaro M."/>
            <person name="Sun H."/>
            <person name="Tritt A."/>
            <person name="Yoshinaga Y."/>
            <person name="Zwiers L.-H."/>
            <person name="Turgeon B."/>
            <person name="Goodwin S."/>
            <person name="Spatafora J."/>
            <person name="Crous P."/>
            <person name="Grigoriev I."/>
        </authorList>
    </citation>
    <scope>NUCLEOTIDE SEQUENCE</scope>
    <source>
        <strain evidence="1">CBS 269.34</strain>
    </source>
</reference>